<gene>
    <name evidence="7" type="ORF">ECPE_LOCUS11890</name>
</gene>
<keyword evidence="3 5" id="KW-1133">Transmembrane helix</keyword>
<evidence type="ECO:0000313" key="8">
    <source>
        <dbReference type="Proteomes" id="UP000272942"/>
    </source>
</evidence>
<dbReference type="Proteomes" id="UP000272942">
    <property type="component" value="Unassembled WGS sequence"/>
</dbReference>
<evidence type="ECO:0000256" key="2">
    <source>
        <dbReference type="ARBA" id="ARBA00022692"/>
    </source>
</evidence>
<reference evidence="7 8" key="2">
    <citation type="submission" date="2018-11" db="EMBL/GenBank/DDBJ databases">
        <authorList>
            <consortium name="Pathogen Informatics"/>
        </authorList>
    </citation>
    <scope>NUCLEOTIDE SEQUENCE [LARGE SCALE GENOMIC DNA]</scope>
    <source>
        <strain evidence="7 8">Egypt</strain>
    </source>
</reference>
<keyword evidence="2 5" id="KW-0812">Transmembrane</keyword>
<feature type="transmembrane region" description="Helical" evidence="5">
    <location>
        <begin position="59"/>
        <end position="79"/>
    </location>
</feature>
<feature type="domain" description="SLC26A/SulP transporter" evidence="6">
    <location>
        <begin position="8"/>
        <end position="121"/>
    </location>
</feature>
<feature type="transmembrane region" description="Helical" evidence="5">
    <location>
        <begin position="27"/>
        <end position="47"/>
    </location>
</feature>
<protein>
    <submittedName>
        <fullName evidence="9">Sulfate_transp domain-containing protein</fullName>
    </submittedName>
</protein>
<evidence type="ECO:0000256" key="1">
    <source>
        <dbReference type="ARBA" id="ARBA00004141"/>
    </source>
</evidence>
<dbReference type="WBParaSite" id="ECPE_0001192501-mRNA-1">
    <property type="protein sequence ID" value="ECPE_0001192501-mRNA-1"/>
    <property type="gene ID" value="ECPE_0001192501"/>
</dbReference>
<keyword evidence="8" id="KW-1185">Reference proteome</keyword>
<dbReference type="GO" id="GO:0055085">
    <property type="term" value="P:transmembrane transport"/>
    <property type="evidence" value="ECO:0007669"/>
    <property type="project" value="InterPro"/>
</dbReference>
<dbReference type="EMBL" id="UZAN01051720">
    <property type="protein sequence ID" value="VDP89086.1"/>
    <property type="molecule type" value="Genomic_DNA"/>
</dbReference>
<dbReference type="InterPro" id="IPR011547">
    <property type="entry name" value="SLC26A/SulP_dom"/>
</dbReference>
<proteinExistence type="predicted"/>
<accession>A0A183AY55</accession>
<dbReference type="OrthoDB" id="288203at2759"/>
<dbReference type="AlphaFoldDB" id="A0A183AY55"/>
<evidence type="ECO:0000256" key="4">
    <source>
        <dbReference type="ARBA" id="ARBA00023136"/>
    </source>
</evidence>
<evidence type="ECO:0000313" key="7">
    <source>
        <dbReference type="EMBL" id="VDP89086.1"/>
    </source>
</evidence>
<dbReference type="InterPro" id="IPR001902">
    <property type="entry name" value="SLC26A/SulP_fam"/>
</dbReference>
<dbReference type="GO" id="GO:0016020">
    <property type="term" value="C:membrane"/>
    <property type="evidence" value="ECO:0007669"/>
    <property type="project" value="UniProtKB-SubCell"/>
</dbReference>
<dbReference type="PANTHER" id="PTHR11814">
    <property type="entry name" value="SULFATE TRANSPORTER"/>
    <property type="match status" value="1"/>
</dbReference>
<dbReference type="Pfam" id="PF00916">
    <property type="entry name" value="Sulfate_transp"/>
    <property type="match status" value="1"/>
</dbReference>
<comment type="subcellular location">
    <subcellularLocation>
        <location evidence="1">Membrane</location>
        <topology evidence="1">Multi-pass membrane protein</topology>
    </subcellularLocation>
</comment>
<reference evidence="9" key="1">
    <citation type="submission" date="2016-06" db="UniProtKB">
        <authorList>
            <consortium name="WormBaseParasite"/>
        </authorList>
    </citation>
    <scope>IDENTIFICATION</scope>
</reference>
<evidence type="ECO:0000313" key="9">
    <source>
        <dbReference type="WBParaSite" id="ECPE_0001192501-mRNA-1"/>
    </source>
</evidence>
<name>A0A183AY55_9TREM</name>
<organism evidence="9">
    <name type="scientific">Echinostoma caproni</name>
    <dbReference type="NCBI Taxonomy" id="27848"/>
    <lineage>
        <taxon>Eukaryota</taxon>
        <taxon>Metazoa</taxon>
        <taxon>Spiralia</taxon>
        <taxon>Lophotrochozoa</taxon>
        <taxon>Platyhelminthes</taxon>
        <taxon>Trematoda</taxon>
        <taxon>Digenea</taxon>
        <taxon>Plagiorchiida</taxon>
        <taxon>Echinostomata</taxon>
        <taxon>Echinostomatoidea</taxon>
        <taxon>Echinostomatidae</taxon>
        <taxon>Echinostoma</taxon>
    </lineage>
</organism>
<keyword evidence="4 5" id="KW-0472">Membrane</keyword>
<feature type="transmembrane region" description="Helical" evidence="5">
    <location>
        <begin position="99"/>
        <end position="118"/>
    </location>
</feature>
<evidence type="ECO:0000256" key="3">
    <source>
        <dbReference type="ARBA" id="ARBA00022989"/>
    </source>
</evidence>
<sequence length="154" mass="16878">MTPCWDYSMPSITVPVWSLMPQLFADALIVGITGTFLTISLVKLFAIRYKTELNYNHELTSYGVISIACAFFASFAPAASVSRSAVCEGAGARTPLNGIASSVLIVFVLLYLGPYFSVTPTICQTWYCFALDKFAIAYRRATRVPPKPNPNMSI</sequence>
<evidence type="ECO:0000256" key="5">
    <source>
        <dbReference type="SAM" id="Phobius"/>
    </source>
</evidence>
<evidence type="ECO:0000259" key="6">
    <source>
        <dbReference type="Pfam" id="PF00916"/>
    </source>
</evidence>